<sequence length="108" mass="11769">MPTLPSSQSPLPPPPPPLLLLLRRRDRRESASNKCESSSSSSSSNNSKCMRGRAPLVLETRTMTTTGLIDFNVFVSGTRARIGAHTDSHSDSDSDCDLDSDCKHKLIK</sequence>
<organism evidence="2 3">
    <name type="scientific">Drosophila navojoa</name>
    <name type="common">Fruit fly</name>
    <dbReference type="NCBI Taxonomy" id="7232"/>
    <lineage>
        <taxon>Eukaryota</taxon>
        <taxon>Metazoa</taxon>
        <taxon>Ecdysozoa</taxon>
        <taxon>Arthropoda</taxon>
        <taxon>Hexapoda</taxon>
        <taxon>Insecta</taxon>
        <taxon>Pterygota</taxon>
        <taxon>Neoptera</taxon>
        <taxon>Endopterygota</taxon>
        <taxon>Diptera</taxon>
        <taxon>Brachycera</taxon>
        <taxon>Muscomorpha</taxon>
        <taxon>Ephydroidea</taxon>
        <taxon>Drosophilidae</taxon>
        <taxon>Drosophila</taxon>
    </lineage>
</organism>
<evidence type="ECO:0000313" key="3">
    <source>
        <dbReference type="Proteomes" id="UP000295192"/>
    </source>
</evidence>
<dbReference type="EMBL" id="LSRL02000153">
    <property type="protein sequence ID" value="TDG43490.1"/>
    <property type="molecule type" value="Genomic_DNA"/>
</dbReference>
<gene>
    <name evidence="2" type="ORF">AWZ03_010102</name>
</gene>
<name>A0A484B5Z4_DRONA</name>
<dbReference type="Proteomes" id="UP000295192">
    <property type="component" value="Unassembled WGS sequence"/>
</dbReference>
<proteinExistence type="predicted"/>
<accession>A0A484B5Z4</accession>
<protein>
    <submittedName>
        <fullName evidence="2">Uncharacterized protein</fullName>
    </submittedName>
</protein>
<keyword evidence="3" id="KW-1185">Reference proteome</keyword>
<feature type="compositionally biased region" description="Low complexity" evidence="1">
    <location>
        <begin position="32"/>
        <end position="49"/>
    </location>
</feature>
<reference evidence="2 3" key="1">
    <citation type="journal article" date="2019" name="J. Hered.">
        <title>An Improved Genome Assembly for Drosophila navojoa, the Basal Species in the mojavensis Cluster.</title>
        <authorList>
            <person name="Vanderlinde T."/>
            <person name="Dupim E.G."/>
            <person name="Nazario-Yepiz N.O."/>
            <person name="Carvalho A.B."/>
        </authorList>
    </citation>
    <scope>NUCLEOTIDE SEQUENCE [LARGE SCALE GENOMIC DNA]</scope>
    <source>
        <strain evidence="2">Navoj_Jal97</strain>
        <tissue evidence="2">Whole organism</tissue>
    </source>
</reference>
<feature type="region of interest" description="Disordered" evidence="1">
    <location>
        <begin position="25"/>
        <end position="52"/>
    </location>
</feature>
<evidence type="ECO:0000256" key="1">
    <source>
        <dbReference type="SAM" id="MobiDB-lite"/>
    </source>
</evidence>
<comment type="caution">
    <text evidence="2">The sequence shown here is derived from an EMBL/GenBank/DDBJ whole genome shotgun (WGS) entry which is preliminary data.</text>
</comment>
<evidence type="ECO:0000313" key="2">
    <source>
        <dbReference type="EMBL" id="TDG43490.1"/>
    </source>
</evidence>
<dbReference type="AlphaFoldDB" id="A0A484B5Z4"/>